<dbReference type="InterPro" id="IPR051782">
    <property type="entry name" value="ABC_Transporter_VariousFunc"/>
</dbReference>
<dbReference type="GO" id="GO:0005524">
    <property type="term" value="F:ATP binding"/>
    <property type="evidence" value="ECO:0007669"/>
    <property type="project" value="UniProtKB-KW"/>
</dbReference>
<evidence type="ECO:0000313" key="5">
    <source>
        <dbReference type="EMBL" id="PQJ09324.1"/>
    </source>
</evidence>
<dbReference type="PANTHER" id="PTHR42939:SF1">
    <property type="entry name" value="ABC TRANSPORTER ATP-BINDING PROTEIN ALBC-RELATED"/>
    <property type="match status" value="1"/>
</dbReference>
<evidence type="ECO:0000256" key="3">
    <source>
        <dbReference type="ARBA" id="ARBA00022840"/>
    </source>
</evidence>
<feature type="domain" description="ABC transporter" evidence="4">
    <location>
        <begin position="13"/>
        <end position="227"/>
    </location>
</feature>
<evidence type="ECO:0000259" key="4">
    <source>
        <dbReference type="PROSITE" id="PS50893"/>
    </source>
</evidence>
<dbReference type="AlphaFoldDB" id="A0A2S7SRE9"/>
<dbReference type="SMART" id="SM00382">
    <property type="entry name" value="AAA"/>
    <property type="match status" value="1"/>
</dbReference>
<dbReference type="SUPFAM" id="SSF52540">
    <property type="entry name" value="P-loop containing nucleoside triphosphate hydrolases"/>
    <property type="match status" value="1"/>
</dbReference>
<reference evidence="5 6" key="1">
    <citation type="submission" date="2018-01" db="EMBL/GenBank/DDBJ databases">
        <title>A novel member of the phylum Bacteroidetes isolated from glacier ice.</title>
        <authorList>
            <person name="Liu Q."/>
            <person name="Xin Y.-H."/>
        </authorList>
    </citation>
    <scope>NUCLEOTIDE SEQUENCE [LARGE SCALE GENOMIC DNA]</scope>
    <source>
        <strain evidence="5 6">RB1R16</strain>
    </source>
</reference>
<name>A0A2S7SRE9_9BACT</name>
<evidence type="ECO:0000256" key="1">
    <source>
        <dbReference type="ARBA" id="ARBA00022448"/>
    </source>
</evidence>
<dbReference type="InterPro" id="IPR003593">
    <property type="entry name" value="AAA+_ATPase"/>
</dbReference>
<evidence type="ECO:0000313" key="6">
    <source>
        <dbReference type="Proteomes" id="UP000239872"/>
    </source>
</evidence>
<organism evidence="5 6">
    <name type="scientific">Flavipsychrobacter stenotrophus</name>
    <dbReference type="NCBI Taxonomy" id="2077091"/>
    <lineage>
        <taxon>Bacteria</taxon>
        <taxon>Pseudomonadati</taxon>
        <taxon>Bacteroidota</taxon>
        <taxon>Chitinophagia</taxon>
        <taxon>Chitinophagales</taxon>
        <taxon>Chitinophagaceae</taxon>
        <taxon>Flavipsychrobacter</taxon>
    </lineage>
</organism>
<evidence type="ECO:0000256" key="2">
    <source>
        <dbReference type="ARBA" id="ARBA00022741"/>
    </source>
</evidence>
<dbReference type="GO" id="GO:0016887">
    <property type="term" value="F:ATP hydrolysis activity"/>
    <property type="evidence" value="ECO:0007669"/>
    <property type="project" value="InterPro"/>
</dbReference>
<dbReference type="Proteomes" id="UP000239872">
    <property type="component" value="Unassembled WGS sequence"/>
</dbReference>
<sequence>MSHKPVEIMIDNLVAENIFFSVMQRDILKGVTIRADKGKVTGLLGRNGSGKSTMLQAMFGTLSVQECNVFVNGQMVKNAYGKAGLVNYLPRKPYLPGRLKVADALKQFGSDVAYILLWFPEVEEDLEKRINELSGGRERLWSVLILLLANTRFTLLDEPFTHIMPIHIERLKELISIKKVDKGIIITDHMYRHLLEISNSLYLMKDGKSIYIRDKQDLVLHGYLSFLESD</sequence>
<dbReference type="RefSeq" id="WP_105040774.1">
    <property type="nucleotide sequence ID" value="NZ_PPSL01000006.1"/>
</dbReference>
<dbReference type="InterPro" id="IPR003439">
    <property type="entry name" value="ABC_transporter-like_ATP-bd"/>
</dbReference>
<keyword evidence="3 5" id="KW-0067">ATP-binding</keyword>
<comment type="caution">
    <text evidence="5">The sequence shown here is derived from an EMBL/GenBank/DDBJ whole genome shotgun (WGS) entry which is preliminary data.</text>
</comment>
<dbReference type="OrthoDB" id="9801987at2"/>
<keyword evidence="2" id="KW-0547">Nucleotide-binding</keyword>
<protein>
    <submittedName>
        <fullName evidence="5">ABC transporter ATP-binding protein</fullName>
    </submittedName>
</protein>
<gene>
    <name evidence="5" type="ORF">CJD36_018930</name>
</gene>
<accession>A0A2S7SRE9</accession>
<dbReference type="EMBL" id="PPSL01000006">
    <property type="protein sequence ID" value="PQJ09324.1"/>
    <property type="molecule type" value="Genomic_DNA"/>
</dbReference>
<keyword evidence="6" id="KW-1185">Reference proteome</keyword>
<dbReference type="PROSITE" id="PS50893">
    <property type="entry name" value="ABC_TRANSPORTER_2"/>
    <property type="match status" value="1"/>
</dbReference>
<keyword evidence="1" id="KW-0813">Transport</keyword>
<dbReference type="Pfam" id="PF00005">
    <property type="entry name" value="ABC_tran"/>
    <property type="match status" value="1"/>
</dbReference>
<dbReference type="PANTHER" id="PTHR42939">
    <property type="entry name" value="ABC TRANSPORTER ATP-BINDING PROTEIN ALBC-RELATED"/>
    <property type="match status" value="1"/>
</dbReference>
<dbReference type="InterPro" id="IPR027417">
    <property type="entry name" value="P-loop_NTPase"/>
</dbReference>
<dbReference type="Gene3D" id="3.40.50.300">
    <property type="entry name" value="P-loop containing nucleotide triphosphate hydrolases"/>
    <property type="match status" value="1"/>
</dbReference>
<proteinExistence type="predicted"/>